<evidence type="ECO:0000256" key="3">
    <source>
        <dbReference type="ARBA" id="ARBA00022448"/>
    </source>
</evidence>
<comment type="similarity">
    <text evidence="2">Belongs to the ABC transporter superfamily.</text>
</comment>
<keyword evidence="5" id="KW-0547">Nucleotide-binding</keyword>
<dbReference type="HOGENOM" id="CLU_000604_86_7_9"/>
<dbReference type="eggNOG" id="COG0488">
    <property type="taxonomic scope" value="Bacteria"/>
</dbReference>
<dbReference type="PROSITE" id="PS00211">
    <property type="entry name" value="ABC_TRANSPORTER_1"/>
    <property type="match status" value="2"/>
</dbReference>
<evidence type="ECO:0000256" key="2">
    <source>
        <dbReference type="ARBA" id="ARBA00005417"/>
    </source>
</evidence>
<evidence type="ECO:0000256" key="6">
    <source>
        <dbReference type="ARBA" id="ARBA00022840"/>
    </source>
</evidence>
<dbReference type="Proteomes" id="UP000003987">
    <property type="component" value="Unassembled WGS sequence"/>
</dbReference>
<evidence type="ECO:0000313" key="10">
    <source>
        <dbReference type="EMBL" id="EEU30303.1"/>
    </source>
</evidence>
<dbReference type="GO" id="GO:0043190">
    <property type="term" value="C:ATP-binding cassette (ABC) transporter complex"/>
    <property type="evidence" value="ECO:0007669"/>
    <property type="project" value="TreeGrafter"/>
</dbReference>
<evidence type="ECO:0000256" key="1">
    <source>
        <dbReference type="ARBA" id="ARBA00004202"/>
    </source>
</evidence>
<evidence type="ECO:0000256" key="4">
    <source>
        <dbReference type="ARBA" id="ARBA00022475"/>
    </source>
</evidence>
<organism evidence="10 11">
    <name type="scientific">Limosilactobacillus coleohominis 101-4-CHN</name>
    <dbReference type="NCBI Taxonomy" id="575594"/>
    <lineage>
        <taxon>Bacteria</taxon>
        <taxon>Bacillati</taxon>
        <taxon>Bacillota</taxon>
        <taxon>Bacilli</taxon>
        <taxon>Lactobacillales</taxon>
        <taxon>Lactobacillaceae</taxon>
        <taxon>Limosilactobacillus</taxon>
    </lineage>
</organism>
<keyword evidence="4" id="KW-1003">Cell membrane</keyword>
<dbReference type="Pfam" id="PF00005">
    <property type="entry name" value="ABC_tran"/>
    <property type="match status" value="2"/>
</dbReference>
<evidence type="ECO:0000256" key="7">
    <source>
        <dbReference type="ARBA" id="ARBA00022967"/>
    </source>
</evidence>
<dbReference type="AlphaFoldDB" id="C7XVD7"/>
<dbReference type="GO" id="GO:0005524">
    <property type="term" value="F:ATP binding"/>
    <property type="evidence" value="ECO:0007669"/>
    <property type="project" value="UniProtKB-KW"/>
</dbReference>
<dbReference type="SUPFAM" id="SSF52540">
    <property type="entry name" value="P-loop containing nucleoside triphosphate hydrolases"/>
    <property type="match status" value="2"/>
</dbReference>
<keyword evidence="6 10" id="KW-0067">ATP-binding</keyword>
<evidence type="ECO:0000256" key="5">
    <source>
        <dbReference type="ARBA" id="ARBA00022741"/>
    </source>
</evidence>
<comment type="subcellular location">
    <subcellularLocation>
        <location evidence="1">Cell membrane</location>
        <topology evidence="1">Peripheral membrane protein</topology>
    </subcellularLocation>
</comment>
<dbReference type="GO" id="GO:0042626">
    <property type="term" value="F:ATPase-coupled transmembrane transporter activity"/>
    <property type="evidence" value="ECO:0007669"/>
    <property type="project" value="TreeGrafter"/>
</dbReference>
<protein>
    <submittedName>
        <fullName evidence="10">ABC transporter, ATP-binding protein</fullName>
    </submittedName>
</protein>
<dbReference type="PANTHER" id="PTHR43553:SF27">
    <property type="entry name" value="ENERGY-COUPLING FACTOR TRANSPORTER ATP-BINDING PROTEIN ECFA2"/>
    <property type="match status" value="1"/>
</dbReference>
<dbReference type="PROSITE" id="PS50893">
    <property type="entry name" value="ABC_TRANSPORTER_2"/>
    <property type="match status" value="2"/>
</dbReference>
<dbReference type="SMART" id="SM00382">
    <property type="entry name" value="AAA"/>
    <property type="match status" value="2"/>
</dbReference>
<keyword evidence="3" id="KW-0813">Transport</keyword>
<dbReference type="InterPro" id="IPR017871">
    <property type="entry name" value="ABC_transporter-like_CS"/>
</dbReference>
<sequence length="461" mass="51417">MTTPITIESLQFGYQKKQTILNIPQLSIPTNQLTIFYGESGCGKSTLLRIIAGLLPKYGGHLSGTINLPDHLTCAMMFQDPALQFALDTPRHEIEFALENQQVSAQRIPQLTQQALEEIGILHLADRHFTTLSGGEQQRASLAVIIAMNPQIILLDEPFASLDLHNRTLIIQQLKKLLQTGKTIIIADHDLAAYDSLHPLIIDFNNHFQPLSLAATQKLLDRFNQPNNVPAILPQSTDPAAISLHNFTLRRQNQLLIQQPELTIYKNKVTLLTGESGSGKSSFFKALTKIIPFDGTVQLFDRPLKNYSSHLLGQTLGLVFQNANDQFLKVTVQEELELSLKNGQHPYFNRSRLADAITKLGLQHLTNQVVYSLSGGQKKKLQLLVMLMMGQSLLLLDEPFSGLDQQSIANLIDLIHNCQQVLPQTILIISHQLTGLDSLIDYHLNLSGRQLSYQGRASHES</sequence>
<dbReference type="STRING" id="575594.HMPREF0501_00681"/>
<dbReference type="CDD" id="cd03225">
    <property type="entry name" value="ABC_cobalt_CbiO_domain1"/>
    <property type="match status" value="2"/>
</dbReference>
<dbReference type="OrthoDB" id="501320at2"/>
<evidence type="ECO:0000256" key="8">
    <source>
        <dbReference type="ARBA" id="ARBA00023136"/>
    </source>
</evidence>
<gene>
    <name evidence="10" type="ORF">HMPREF0501_00681</name>
</gene>
<dbReference type="InterPro" id="IPR015856">
    <property type="entry name" value="ABC_transpr_CbiO/EcfA_su"/>
</dbReference>
<reference evidence="10 11" key="1">
    <citation type="submission" date="2009-06" db="EMBL/GenBank/DDBJ databases">
        <title>The Genome Sequence of Lactobacillus coleohominis strain 101-4-CHN.</title>
        <authorList>
            <consortium name="The Broad Institute Genome Sequencing Platform"/>
            <person name="Ward D."/>
            <person name="Young S.K."/>
            <person name="Zeng Q."/>
            <person name="Koehrsen M."/>
            <person name="Alvarado L."/>
            <person name="Berlin A."/>
            <person name="Borenstein D."/>
            <person name="Chen Z."/>
            <person name="Engels R."/>
            <person name="Freedman E."/>
            <person name="Gellesch M."/>
            <person name="Goldberg J."/>
            <person name="Griggs A."/>
            <person name="Gujja S."/>
            <person name="Heiman D."/>
            <person name="Hepburn T."/>
            <person name="Howarth C."/>
            <person name="Jen D."/>
            <person name="Larson L."/>
            <person name="Lewis B."/>
            <person name="Mehta T."/>
            <person name="Park D."/>
            <person name="Pearson M."/>
            <person name="Roberts A."/>
            <person name="Saif S."/>
            <person name="Shea T."/>
            <person name="Shenoy N."/>
            <person name="Sisk P."/>
            <person name="Stolte C."/>
            <person name="Sykes S."/>
            <person name="Walk T."/>
            <person name="White J."/>
            <person name="Yandava C."/>
            <person name="Liu Y."/>
            <person name="Xu Q."/>
            <person name="Lander E."/>
            <person name="Nusbaum C."/>
            <person name="Galagan J."/>
            <person name="Birren B."/>
        </authorList>
    </citation>
    <scope>NUCLEOTIDE SEQUENCE [LARGE SCALE GENOMIC DNA]</scope>
    <source>
        <strain evidence="10 11">101-4-CHN</strain>
    </source>
</reference>
<accession>C7XVD7</accession>
<dbReference type="EMBL" id="GG698803">
    <property type="protein sequence ID" value="EEU30303.1"/>
    <property type="molecule type" value="Genomic_DNA"/>
</dbReference>
<keyword evidence="8" id="KW-0472">Membrane</keyword>
<dbReference type="GO" id="GO:0016887">
    <property type="term" value="F:ATP hydrolysis activity"/>
    <property type="evidence" value="ECO:0007669"/>
    <property type="project" value="InterPro"/>
</dbReference>
<feature type="domain" description="ABC transporter" evidence="9">
    <location>
        <begin position="242"/>
        <end position="461"/>
    </location>
</feature>
<keyword evidence="7" id="KW-1278">Translocase</keyword>
<dbReference type="Gene3D" id="3.40.50.300">
    <property type="entry name" value="P-loop containing nucleotide triphosphate hydrolases"/>
    <property type="match status" value="2"/>
</dbReference>
<dbReference type="InterPro" id="IPR003439">
    <property type="entry name" value="ABC_transporter-like_ATP-bd"/>
</dbReference>
<keyword evidence="11" id="KW-1185">Reference proteome</keyword>
<dbReference type="InterPro" id="IPR027417">
    <property type="entry name" value="P-loop_NTPase"/>
</dbReference>
<dbReference type="PANTHER" id="PTHR43553">
    <property type="entry name" value="HEAVY METAL TRANSPORTER"/>
    <property type="match status" value="1"/>
</dbReference>
<dbReference type="InterPro" id="IPR050095">
    <property type="entry name" value="ECF_ABC_transporter_ATP-bd"/>
</dbReference>
<feature type="domain" description="ABC transporter" evidence="9">
    <location>
        <begin position="5"/>
        <end position="231"/>
    </location>
</feature>
<name>C7XVD7_9LACO</name>
<dbReference type="InterPro" id="IPR003593">
    <property type="entry name" value="AAA+_ATPase"/>
</dbReference>
<evidence type="ECO:0000259" key="9">
    <source>
        <dbReference type="PROSITE" id="PS50893"/>
    </source>
</evidence>
<evidence type="ECO:0000313" key="11">
    <source>
        <dbReference type="Proteomes" id="UP000003987"/>
    </source>
</evidence>
<dbReference type="RefSeq" id="WP_006916484.1">
    <property type="nucleotide sequence ID" value="NZ_GG698803.1"/>
</dbReference>
<proteinExistence type="inferred from homology"/>